<feature type="region of interest" description="Disordered" evidence="1">
    <location>
        <begin position="1"/>
        <end position="68"/>
    </location>
</feature>
<dbReference type="AlphaFoldDB" id="A0A550CRN0"/>
<evidence type="ECO:0000256" key="1">
    <source>
        <dbReference type="SAM" id="MobiDB-lite"/>
    </source>
</evidence>
<feature type="compositionally biased region" description="Polar residues" evidence="1">
    <location>
        <begin position="256"/>
        <end position="266"/>
    </location>
</feature>
<reference evidence="2 3" key="1">
    <citation type="journal article" date="2019" name="New Phytol.">
        <title>Comparative genomics reveals unique wood-decay strategies and fruiting body development in the Schizophyllaceae.</title>
        <authorList>
            <person name="Almasi E."/>
            <person name="Sahu N."/>
            <person name="Krizsan K."/>
            <person name="Balint B."/>
            <person name="Kovacs G.M."/>
            <person name="Kiss B."/>
            <person name="Cseklye J."/>
            <person name="Drula E."/>
            <person name="Henrissat B."/>
            <person name="Nagy I."/>
            <person name="Chovatia M."/>
            <person name="Adam C."/>
            <person name="LaButti K."/>
            <person name="Lipzen A."/>
            <person name="Riley R."/>
            <person name="Grigoriev I.V."/>
            <person name="Nagy L.G."/>
        </authorList>
    </citation>
    <scope>NUCLEOTIDE SEQUENCE [LARGE SCALE GENOMIC DNA]</scope>
    <source>
        <strain evidence="2 3">NL-1724</strain>
    </source>
</reference>
<gene>
    <name evidence="2" type="ORF">BD626DRAFT_564359</name>
</gene>
<keyword evidence="3" id="KW-1185">Reference proteome</keyword>
<protein>
    <submittedName>
        <fullName evidence="2">Uncharacterized protein</fullName>
    </submittedName>
</protein>
<evidence type="ECO:0000313" key="3">
    <source>
        <dbReference type="Proteomes" id="UP000320762"/>
    </source>
</evidence>
<organism evidence="2 3">
    <name type="scientific">Schizophyllum amplum</name>
    <dbReference type="NCBI Taxonomy" id="97359"/>
    <lineage>
        <taxon>Eukaryota</taxon>
        <taxon>Fungi</taxon>
        <taxon>Dikarya</taxon>
        <taxon>Basidiomycota</taxon>
        <taxon>Agaricomycotina</taxon>
        <taxon>Agaricomycetes</taxon>
        <taxon>Agaricomycetidae</taxon>
        <taxon>Agaricales</taxon>
        <taxon>Schizophyllaceae</taxon>
        <taxon>Schizophyllum</taxon>
    </lineage>
</organism>
<feature type="region of interest" description="Disordered" evidence="1">
    <location>
        <begin position="256"/>
        <end position="278"/>
    </location>
</feature>
<evidence type="ECO:0000313" key="2">
    <source>
        <dbReference type="EMBL" id="TRM67419.1"/>
    </source>
</evidence>
<dbReference type="OrthoDB" id="10490506at2759"/>
<feature type="compositionally biased region" description="Low complexity" evidence="1">
    <location>
        <begin position="24"/>
        <end position="46"/>
    </location>
</feature>
<name>A0A550CRN0_9AGAR</name>
<comment type="caution">
    <text evidence="2">The sequence shown here is derived from an EMBL/GenBank/DDBJ whole genome shotgun (WGS) entry which is preliminary data.</text>
</comment>
<feature type="compositionally biased region" description="Acidic residues" evidence="1">
    <location>
        <begin position="318"/>
        <end position="328"/>
    </location>
</feature>
<proteinExistence type="predicted"/>
<feature type="region of interest" description="Disordered" evidence="1">
    <location>
        <begin position="304"/>
        <end position="329"/>
    </location>
</feature>
<sequence length="361" mass="39829">MSTTSIPRGRSMRAIKGPDPCSPSPSSFSSLSSESERSTSSTSSRCSRSKPKPRALKTAAPPPPGEHAAYRTEAERFELLRAHLWIASFSAVGAICAACRRRILADIRSSGRFVIPNFIRHTEEKCKARRRIEKGERAFPQPKASEASLMDDERKGRTGVKFEVYEGGAPRPGTVLKKKSSRKEVTVTAKMEVDENNDHDLTDSNVEVEGKSSMELRAAPFFSLAPTVICTPQTTCLPLQSTHIPSPSAYRLQIAPSQPSPNLSSTIRDRSPSMTLGERTPFEIPREVAPFATLRARSPFTIDESLSTGMSPAQWDSDCSDDDDEPMNDEPIVSAFRMYHGDLRVTQRLSEERSTASSMFE</sequence>
<dbReference type="EMBL" id="VDMD01000002">
    <property type="protein sequence ID" value="TRM67419.1"/>
    <property type="molecule type" value="Genomic_DNA"/>
</dbReference>
<dbReference type="Proteomes" id="UP000320762">
    <property type="component" value="Unassembled WGS sequence"/>
</dbReference>
<accession>A0A550CRN0</accession>